<dbReference type="InterPro" id="IPR029063">
    <property type="entry name" value="SAM-dependent_MTases_sf"/>
</dbReference>
<keyword evidence="1" id="KW-0596">Phosphopantetheine</keyword>
<feature type="region of interest" description="N-terminal hotdog fold" evidence="7">
    <location>
        <begin position="902"/>
        <end position="1022"/>
    </location>
</feature>
<evidence type="ECO:0000256" key="4">
    <source>
        <dbReference type="ARBA" id="ARBA00022857"/>
    </source>
</evidence>
<dbReference type="InterPro" id="IPR014031">
    <property type="entry name" value="Ketoacyl_synth_C"/>
</dbReference>
<dbReference type="GO" id="GO:0004312">
    <property type="term" value="F:fatty acid synthase activity"/>
    <property type="evidence" value="ECO:0000318"/>
    <property type="project" value="GO_Central"/>
</dbReference>
<dbReference type="SUPFAM" id="SSF51735">
    <property type="entry name" value="NAD(P)-binding Rossmann-fold domains"/>
    <property type="match status" value="2"/>
</dbReference>
<proteinExistence type="predicted"/>
<keyword evidence="4" id="KW-0521">NADP</keyword>
<dbReference type="Pfam" id="PF08242">
    <property type="entry name" value="Methyltransf_12"/>
    <property type="match status" value="1"/>
</dbReference>
<dbReference type="InterPro" id="IPR036736">
    <property type="entry name" value="ACP-like_sf"/>
</dbReference>
<dbReference type="InterPro" id="IPR013217">
    <property type="entry name" value="Methyltransf_12"/>
</dbReference>
<keyword evidence="3" id="KW-0808">Transferase</keyword>
<dbReference type="InterPro" id="IPR013968">
    <property type="entry name" value="PKS_KR"/>
</dbReference>
<reference evidence="12" key="1">
    <citation type="submission" date="2015-02" db="EMBL/GenBank/DDBJ databases">
        <title>Genome sequencing for Strongylocentrotus purpuratus.</title>
        <authorList>
            <person name="Murali S."/>
            <person name="Liu Y."/>
            <person name="Vee V."/>
            <person name="English A."/>
            <person name="Wang M."/>
            <person name="Skinner E."/>
            <person name="Han Y."/>
            <person name="Muzny D.M."/>
            <person name="Worley K.C."/>
            <person name="Gibbs R.A."/>
        </authorList>
    </citation>
    <scope>NUCLEOTIDE SEQUENCE</scope>
</reference>
<accession>A0A7M7RGC6</accession>
<dbReference type="PROSITE" id="PS52019">
    <property type="entry name" value="PKS_MFAS_DH"/>
    <property type="match status" value="1"/>
</dbReference>
<keyword evidence="5" id="KW-0511">Multifunctional enzyme</keyword>
<dbReference type="SMART" id="SM00825">
    <property type="entry name" value="PKS_KS"/>
    <property type="match status" value="1"/>
</dbReference>
<dbReference type="InterPro" id="IPR050444">
    <property type="entry name" value="Polyketide_Synthase"/>
</dbReference>
<dbReference type="InterPro" id="IPR014030">
    <property type="entry name" value="Ketoacyl_synth_N"/>
</dbReference>
<dbReference type="EnsemblMetazoa" id="XM_788471">
    <property type="protein sequence ID" value="XP_793564"/>
    <property type="gene ID" value="LOC588806"/>
</dbReference>
<dbReference type="Pfam" id="PF08240">
    <property type="entry name" value="ADH_N"/>
    <property type="match status" value="1"/>
</dbReference>
<dbReference type="GO" id="GO:0006633">
    <property type="term" value="P:fatty acid biosynthetic process"/>
    <property type="evidence" value="ECO:0000318"/>
    <property type="project" value="GO_Central"/>
</dbReference>
<dbReference type="Gene3D" id="3.10.129.110">
    <property type="entry name" value="Polyketide synthase dehydratase"/>
    <property type="match status" value="1"/>
</dbReference>
<evidence type="ECO:0000256" key="6">
    <source>
        <dbReference type="ARBA" id="ARBA00023315"/>
    </source>
</evidence>
<dbReference type="InterPro" id="IPR016039">
    <property type="entry name" value="Thiolase-like"/>
</dbReference>
<dbReference type="SUPFAM" id="SSF53901">
    <property type="entry name" value="Thiolase-like"/>
    <property type="match status" value="1"/>
</dbReference>
<dbReference type="SUPFAM" id="SSF50129">
    <property type="entry name" value="GroES-like"/>
    <property type="match status" value="1"/>
</dbReference>
<comment type="caution">
    <text evidence="7">Lacks conserved residue(s) required for the propagation of feature annotation.</text>
</comment>
<dbReference type="PROSITE" id="PS50075">
    <property type="entry name" value="CARRIER"/>
    <property type="match status" value="1"/>
</dbReference>
<dbReference type="RefSeq" id="XP_793564.3">
    <property type="nucleotide sequence ID" value="XM_788471.5"/>
</dbReference>
<evidence type="ECO:0000259" key="9">
    <source>
        <dbReference type="PROSITE" id="PS52004"/>
    </source>
</evidence>
<dbReference type="InterPro" id="IPR049900">
    <property type="entry name" value="PKS_mFAS_DH"/>
</dbReference>
<dbReference type="Gene3D" id="3.40.50.150">
    <property type="entry name" value="Vaccinia Virus protein VP39"/>
    <property type="match status" value="1"/>
</dbReference>
<evidence type="ECO:0000256" key="7">
    <source>
        <dbReference type="PROSITE-ProRule" id="PRU01363"/>
    </source>
</evidence>
<dbReference type="GO" id="GO:0004315">
    <property type="term" value="F:3-oxoacyl-[acyl-carrier-protein] synthase activity"/>
    <property type="evidence" value="ECO:0007669"/>
    <property type="project" value="InterPro"/>
</dbReference>
<dbReference type="CDD" id="cd05195">
    <property type="entry name" value="enoyl_red"/>
    <property type="match status" value="1"/>
</dbReference>
<reference evidence="11" key="2">
    <citation type="submission" date="2021-01" db="UniProtKB">
        <authorList>
            <consortium name="EnsemblMetazoa"/>
        </authorList>
    </citation>
    <scope>IDENTIFICATION</scope>
</reference>
<dbReference type="CDD" id="cd00833">
    <property type="entry name" value="PKS"/>
    <property type="match status" value="1"/>
</dbReference>
<feature type="domain" description="Ketosynthase family 3 (KS3)" evidence="9">
    <location>
        <begin position="10"/>
        <end position="430"/>
    </location>
</feature>
<evidence type="ECO:0000256" key="5">
    <source>
        <dbReference type="ARBA" id="ARBA00023268"/>
    </source>
</evidence>
<evidence type="ECO:0000259" key="8">
    <source>
        <dbReference type="PROSITE" id="PS50075"/>
    </source>
</evidence>
<dbReference type="InterPro" id="IPR020843">
    <property type="entry name" value="ER"/>
</dbReference>
<dbReference type="SMART" id="SM00829">
    <property type="entry name" value="PKS_ER"/>
    <property type="match status" value="1"/>
</dbReference>
<evidence type="ECO:0000313" key="11">
    <source>
        <dbReference type="EnsemblMetazoa" id="XP_793564"/>
    </source>
</evidence>
<dbReference type="InterPro" id="IPR016035">
    <property type="entry name" value="Acyl_Trfase/lysoPLipase"/>
</dbReference>
<dbReference type="InterPro" id="IPR013149">
    <property type="entry name" value="ADH-like_C"/>
</dbReference>
<dbReference type="InterPro" id="IPR009081">
    <property type="entry name" value="PP-bd_ACP"/>
</dbReference>
<keyword evidence="6" id="KW-0012">Acyltransferase</keyword>
<dbReference type="InterPro" id="IPR014043">
    <property type="entry name" value="Acyl_transferase_dom"/>
</dbReference>
<dbReference type="InterPro" id="IPR018201">
    <property type="entry name" value="Ketoacyl_synth_AS"/>
</dbReference>
<evidence type="ECO:0000256" key="1">
    <source>
        <dbReference type="ARBA" id="ARBA00022450"/>
    </source>
</evidence>
<dbReference type="SUPFAM" id="SSF55048">
    <property type="entry name" value="Probable ACP-binding domain of malonyl-CoA ACP transacylase"/>
    <property type="match status" value="1"/>
</dbReference>
<dbReference type="PANTHER" id="PTHR45681">
    <property type="entry name" value="POLYKETIDE SYNTHASE 44-RELATED"/>
    <property type="match status" value="1"/>
</dbReference>
<dbReference type="InterPro" id="IPR016036">
    <property type="entry name" value="Malonyl_transacylase_ACP-bd"/>
</dbReference>
<feature type="domain" description="PKS/mFAS DH" evidence="10">
    <location>
        <begin position="902"/>
        <end position="1174"/>
    </location>
</feature>
<dbReference type="GO" id="GO:0031177">
    <property type="term" value="F:phosphopantetheine binding"/>
    <property type="evidence" value="ECO:0007669"/>
    <property type="project" value="InterPro"/>
</dbReference>
<dbReference type="SMART" id="SM00827">
    <property type="entry name" value="PKS_AT"/>
    <property type="match status" value="1"/>
</dbReference>
<dbReference type="InterPro" id="IPR011032">
    <property type="entry name" value="GroES-like_sf"/>
</dbReference>
<dbReference type="InterPro" id="IPR036291">
    <property type="entry name" value="NAD(P)-bd_dom_sf"/>
</dbReference>
<dbReference type="PANTHER" id="PTHR45681:SF6">
    <property type="entry name" value="POLYKETIDE SYNTHASE 37"/>
    <property type="match status" value="1"/>
</dbReference>
<sequence length="2424" mass="267148">MGSNKTSWGYFPVAVVGIGTRHACGANTTDDFWKVLKEGKECILDIPPERWAIDNFHDEDQTRQGKMVTKRCGLIDDLEGFDNLFFKISPREAASLDPQQRHLLEVNYEAFEDAGINPDNLGESCGVFVGIGMMDHAIQLVDTSTTDAYTLTGIAHSVSANRISYAFNLKGPSFAVDTACASGLTALHLACTSLWNRECSVALMSACNGIQLPDITVGFSALGVLSPDGRCSPFSSTANGYVRSEGWGAIVLKPLSQALADNDHIYTVIRGSAIAANGLANSLTMPSPPAQEYVMKEAYEKFGVSMSDVHYVEAHGTGTMVGDPLEAEAISRAFNRTKDNPLKIGSVKSNFGHTEVAAGVTAAIKVALMMENRTIPPTINFVSSNPHIDPEEMKLDIVTNVQPFPTEDKHIIGLNSFGFAGALAHCIFEEAPKRPKKELTPEQVCGWKFGDSDKEGQPIIIPLSAKSPEALTAVAKQWQNLDIDQDAMSAVSWMSTRRRVHENRLTVISSSGKQFKAQMKDFVETGGAENATSGTVYSGEPKICMIFPGQGQQYGNMGRQLYKTEPVFKNTVDECDAIFKKISGWSVLEEKSLFVERPHSADYKPDTFINDLEVSQPSILFMQLGLFNLWTHWGVKPACVVGHSLGEVSAAYACGGMTLEEAVETIYIRSVEQGKLKGTGSMAALRMTLEEARELCSKHERLYVAAINAPGSTAIAGNTQAIEQIAADNPTIAKQLRVQCAFHTPDMDPTEKTFKEKMEKVVKTPAGVRNIPFYSTLTGARYEGDFKTAYWWDNIRNAVEFQSAVENVLRDFECDMFLECASAATLLSSVNQIVKGSGVKIQLTTIASGQRNQDDRMCALRGLANMHNNGVSLNWKNITKDSAAYTKLPLYPWQHKPFMLEPEYRRKRRLGLDDRTYKGQNGQLSLETFPFHSDRTAKDKLVFPESGYVEYMMEATSGENELPVVNKVTFTQSLEWPEEKTVTGTKKATLNLDLVRDGNKVEISYKGDVCSSAEVEEGIAQDNTIPVNDIIQRCSKKTTAEDFYSYMQEMGLEYGAKFQEVNEVCLGDGESVGYLKPAQDNKQRIQTTHLDACFQLLTYTLGARSSLYQPAMIESIRMNVPSLPAGEPLLAYTSIIDCDSWALRGNVTITLTNGKVLAEIQGCTCKNTSGTQTDIDINKCLYKREFQSVKAHLPPIKEVAKVFDEENLRKRFPELMESVTRAEQVFSNMGAICLAYIKHGLDQVPVKERSDYLDPRYYRRLEKLKRDTSIRQIKYEDIPKVKEEMLKVAPELKQELSMAQCLGEHLPTTLRNPQSAMTLLFKPECMASYFLDSLTTTFYYKAGAEMVRQAVLKALETKATVRLLEVGARMGGLTHHILEHLEDLCLEGRVEYVFTDLSVAFFPHARDHLVDYPFVKYQQLDIETDIESQGFVPGSVDILICLDTLHSTGHLQEALYFMRELICDDGWMILYEATTVKFIAEVIFGALRLCWVFEDDRPECCWLEQNEWKEALEKNGFDDVVALSSPKELFHSVLIGRKAGGDGACINPKSTPITTRKQWLVVSHPDNAKFADLVNSSLSGSVTSLSYDEIMKADLGKLKEDGSVIEALFIWNVDHDNGFKVLLNFLQQIGVNVENVCKLWMVTLAATSGARPINAAGAGLVHAAANACQIPFVTVDIPEEVTNGDKVWASRLVNTMLGNKLSDMELVVKDGIVLTPRLTRMQLPEVKVNETPYWQLTQAVDPFKTESSVEDLGIAYQDGLEVAPGTVLVKVSAAGINKRDVDLARDSTVQKEDTSSFGMEFCGVVEKVGEGVTTVKPKDEVLGFGTHCLASYTLAHADLVVKKPKNLTPSQAATTSIAFATAYYSLVERANITNGESLLIQVADPGLRDAAVQIANHAGAKVICSVDDPTTATPLKKMGAMIVPTSSSSSFVNDVNNVTNGAGVDVVLNSLQGKQMEKSLELLAAGGRFCSITDSNAINFKLQMRLLQKNRSLISCNIESMNQHQKPLLQRILRKVTDLMDKGKLKPLDVTSRPITDYPTLFADESITNAGKVAIEIPSAFKPNKVISTTQLFKKNATYVVTAAESGLSQIFARWLYNNGARHIAMCYLMESGKSKASRTVNYLTRKGAEVFEYCHQLDVRGPDGGIAKIFGDLKKRNVPAMRGIFCLGGYRLPGKETMSDVTFDSLQAMLSAKVRPAKLSHIMSDKMGLELDYFFTLSSDDVAWGNPSAVASVTGDSYLESFALKRRLEGKPALNLQVGALRGIDAYEFGGQTTLPVKDGETSLHVEEFLMVLGKLLSSPDTPPCVCITNQDWESVLKFSHDHTLKFRHLAGGEQVAISECKLSLEDLQKQVKNKLGDLLCVNPDTIDLRQPMINYGVDSLMAVEMVTWASRELSVVISQLDILGGITTGVLLEKAIDNSVCI</sequence>
<dbReference type="Pfam" id="PF00698">
    <property type="entry name" value="Acyl_transf_1"/>
    <property type="match status" value="1"/>
</dbReference>
<dbReference type="Proteomes" id="UP000007110">
    <property type="component" value="Unassembled WGS sequence"/>
</dbReference>
<dbReference type="GO" id="GO:0044550">
    <property type="term" value="P:secondary metabolite biosynthetic process"/>
    <property type="evidence" value="ECO:0007669"/>
    <property type="project" value="UniProtKB-ARBA"/>
</dbReference>
<dbReference type="PROSITE" id="PS52004">
    <property type="entry name" value="KS3_2"/>
    <property type="match status" value="1"/>
</dbReference>
<dbReference type="OrthoDB" id="329835at2759"/>
<dbReference type="UniPathway" id="UPA00094"/>
<dbReference type="Gene3D" id="1.10.1200.10">
    <property type="entry name" value="ACP-like"/>
    <property type="match status" value="1"/>
</dbReference>
<dbReference type="Gene3D" id="3.40.47.10">
    <property type="match status" value="1"/>
</dbReference>
<dbReference type="Gene3D" id="3.30.70.3290">
    <property type="match status" value="1"/>
</dbReference>
<dbReference type="KEGG" id="spu:588806"/>
<protein>
    <submittedName>
        <fullName evidence="11">Uncharacterized protein</fullName>
    </submittedName>
</protein>
<keyword evidence="2" id="KW-0597">Phosphoprotein</keyword>
<dbReference type="SUPFAM" id="SSF52151">
    <property type="entry name" value="FabD/lysophospholipase-like"/>
    <property type="match status" value="1"/>
</dbReference>
<dbReference type="Pfam" id="PF00109">
    <property type="entry name" value="ketoacyl-synt"/>
    <property type="match status" value="1"/>
</dbReference>
<evidence type="ECO:0000256" key="2">
    <source>
        <dbReference type="ARBA" id="ARBA00022553"/>
    </source>
</evidence>
<dbReference type="InterPro" id="IPR013154">
    <property type="entry name" value="ADH-like_N"/>
</dbReference>
<dbReference type="SUPFAM" id="SSF53335">
    <property type="entry name" value="S-adenosyl-L-methionine-dependent methyltransferases"/>
    <property type="match status" value="1"/>
</dbReference>
<dbReference type="GO" id="GO:0016491">
    <property type="term" value="F:oxidoreductase activity"/>
    <property type="evidence" value="ECO:0007669"/>
    <property type="project" value="InterPro"/>
</dbReference>
<dbReference type="Gene3D" id="3.40.50.720">
    <property type="entry name" value="NAD(P)-binding Rossmann-like Domain"/>
    <property type="match status" value="3"/>
</dbReference>
<dbReference type="Pfam" id="PF02801">
    <property type="entry name" value="Ketoacyl-synt_C"/>
    <property type="match status" value="1"/>
</dbReference>
<evidence type="ECO:0000256" key="3">
    <source>
        <dbReference type="ARBA" id="ARBA00022679"/>
    </source>
</evidence>
<dbReference type="SUPFAM" id="SSF47336">
    <property type="entry name" value="ACP-like"/>
    <property type="match status" value="1"/>
</dbReference>
<dbReference type="Pfam" id="PF00107">
    <property type="entry name" value="ADH_zinc_N"/>
    <property type="match status" value="1"/>
</dbReference>
<dbReference type="InterPro" id="IPR001227">
    <property type="entry name" value="Ac_transferase_dom_sf"/>
</dbReference>
<dbReference type="InterPro" id="IPR032821">
    <property type="entry name" value="PKS_assoc"/>
</dbReference>
<feature type="domain" description="Carrier" evidence="8">
    <location>
        <begin position="2344"/>
        <end position="2421"/>
    </location>
</feature>
<evidence type="ECO:0000313" key="12">
    <source>
        <dbReference type="Proteomes" id="UP000007110"/>
    </source>
</evidence>
<dbReference type="InterPro" id="IPR049551">
    <property type="entry name" value="PKS_DH_C"/>
</dbReference>
<dbReference type="InterPro" id="IPR020841">
    <property type="entry name" value="PKS_Beta-ketoAc_synthase_dom"/>
</dbReference>
<keyword evidence="12" id="KW-1185">Reference proteome</keyword>
<dbReference type="OMA" id="YVAMVGE"/>
<dbReference type="InParanoid" id="A0A7M7RGC6"/>
<dbReference type="Pfam" id="PF14765">
    <property type="entry name" value="PS-DH"/>
    <property type="match status" value="1"/>
</dbReference>
<dbReference type="GeneID" id="588806"/>
<dbReference type="InterPro" id="IPR042104">
    <property type="entry name" value="PKS_dehydratase_sf"/>
</dbReference>
<dbReference type="Gene3D" id="3.40.366.10">
    <property type="entry name" value="Malonyl-Coenzyme A Acyl Carrier Protein, domain 2"/>
    <property type="match status" value="1"/>
</dbReference>
<dbReference type="InterPro" id="IPR020806">
    <property type="entry name" value="PKS_PP-bd"/>
</dbReference>
<name>A0A7M7RGC6_STRPU</name>
<dbReference type="PROSITE" id="PS00606">
    <property type="entry name" value="KS3_1"/>
    <property type="match status" value="1"/>
</dbReference>
<evidence type="ECO:0000259" key="10">
    <source>
        <dbReference type="PROSITE" id="PS52019"/>
    </source>
</evidence>
<dbReference type="Pfam" id="PF08659">
    <property type="entry name" value="KR"/>
    <property type="match status" value="1"/>
</dbReference>
<organism evidence="11 12">
    <name type="scientific">Strongylocentrotus purpuratus</name>
    <name type="common">Purple sea urchin</name>
    <dbReference type="NCBI Taxonomy" id="7668"/>
    <lineage>
        <taxon>Eukaryota</taxon>
        <taxon>Metazoa</taxon>
        <taxon>Echinodermata</taxon>
        <taxon>Eleutherozoa</taxon>
        <taxon>Echinozoa</taxon>
        <taxon>Echinoidea</taxon>
        <taxon>Euechinoidea</taxon>
        <taxon>Echinacea</taxon>
        <taxon>Camarodonta</taxon>
        <taxon>Echinidea</taxon>
        <taxon>Strongylocentrotidae</taxon>
        <taxon>Strongylocentrotus</taxon>
    </lineage>
</organism>
<feature type="region of interest" description="C-terminal hotdog fold" evidence="7">
    <location>
        <begin position="1035"/>
        <end position="1174"/>
    </location>
</feature>
<dbReference type="Pfam" id="PF00550">
    <property type="entry name" value="PP-binding"/>
    <property type="match status" value="1"/>
</dbReference>
<dbReference type="Pfam" id="PF16197">
    <property type="entry name" value="KAsynt_C_assoc"/>
    <property type="match status" value="1"/>
</dbReference>
<dbReference type="SMART" id="SM00823">
    <property type="entry name" value="PKS_PP"/>
    <property type="match status" value="1"/>
</dbReference>
<dbReference type="Gene3D" id="3.90.180.10">
    <property type="entry name" value="Medium-chain alcohol dehydrogenases, catalytic domain"/>
    <property type="match status" value="1"/>
</dbReference>